<evidence type="ECO:0000313" key="1">
    <source>
        <dbReference type="EMBL" id="KAL1526302.1"/>
    </source>
</evidence>
<reference evidence="1 2" key="1">
    <citation type="journal article" date="2024" name="Science">
        <title>Giant polyketide synthase enzymes in the biosynthesis of giant marine polyether toxins.</title>
        <authorList>
            <person name="Fallon T.R."/>
            <person name="Shende V.V."/>
            <person name="Wierzbicki I.H."/>
            <person name="Pendleton A.L."/>
            <person name="Watervoot N.F."/>
            <person name="Auber R.P."/>
            <person name="Gonzalez D.J."/>
            <person name="Wisecaver J.H."/>
            <person name="Moore B.S."/>
        </authorList>
    </citation>
    <scope>NUCLEOTIDE SEQUENCE [LARGE SCALE GENOMIC DNA]</scope>
    <source>
        <strain evidence="1 2">12B1</strain>
    </source>
</reference>
<organism evidence="1 2">
    <name type="scientific">Prymnesium parvum</name>
    <name type="common">Toxic golden alga</name>
    <dbReference type="NCBI Taxonomy" id="97485"/>
    <lineage>
        <taxon>Eukaryota</taxon>
        <taxon>Haptista</taxon>
        <taxon>Haptophyta</taxon>
        <taxon>Prymnesiophyceae</taxon>
        <taxon>Prymnesiales</taxon>
        <taxon>Prymnesiaceae</taxon>
        <taxon>Prymnesium</taxon>
    </lineage>
</organism>
<dbReference type="EMBL" id="JBGBPQ010000003">
    <property type="protein sequence ID" value="KAL1526302.1"/>
    <property type="molecule type" value="Genomic_DNA"/>
</dbReference>
<comment type="caution">
    <text evidence="1">The sequence shown here is derived from an EMBL/GenBank/DDBJ whole genome shotgun (WGS) entry which is preliminary data.</text>
</comment>
<protein>
    <submittedName>
        <fullName evidence="1">Uncharacterized protein</fullName>
    </submittedName>
</protein>
<evidence type="ECO:0000313" key="2">
    <source>
        <dbReference type="Proteomes" id="UP001515480"/>
    </source>
</evidence>
<dbReference type="AlphaFoldDB" id="A0AB34JZC9"/>
<name>A0AB34JZC9_PRYPA</name>
<accession>A0AB34JZC9</accession>
<sequence>MGALHSAPAPIQITVTVPSKGNKILKSKFFKEPPTEQQSVGRFFEERVRPILARDGIKFGDLLRTGVIVRGGQEEVEVDDSNDDATMYLQLGLAKVIFYVEQSGDVLSATKQPAQSIDDVLIREPAVQLPTWFHAGRPALTTLFRDLRQHLERDRLGFKGSADLKKGADWMLGLVELLYKISPFHGKCKARGHPVPKRFSFSDGADDYRKKGRSAPLLTQSFLEQVSSKLQSLILYPHVDQDEWVAWKRDAQRVLVRAVESPQGRELRRSPCRESTHIVQHFQVCDSWLYMPPTFCAADRVGY</sequence>
<gene>
    <name evidence="1" type="ORF">AB1Y20_015020</name>
</gene>
<proteinExistence type="predicted"/>
<dbReference type="Proteomes" id="UP001515480">
    <property type="component" value="Unassembled WGS sequence"/>
</dbReference>
<keyword evidence="2" id="KW-1185">Reference proteome</keyword>